<dbReference type="Pfam" id="PF00266">
    <property type="entry name" value="Aminotran_5"/>
    <property type="match status" value="1"/>
</dbReference>
<gene>
    <name evidence="2" type="ORF">GX523_02970</name>
</gene>
<keyword evidence="2" id="KW-0032">Aminotransferase</keyword>
<dbReference type="InterPro" id="IPR015422">
    <property type="entry name" value="PyrdxlP-dep_Trfase_small"/>
</dbReference>
<name>A0A7C7D414_9FIRM</name>
<sequence length="375" mass="41489">MIYFDNSATTLIKPPEVGEAVAYAIRHFGNASRSFYDAAMTASREIYRTRVAIADLVGSEEPLNIAFTSSSTESLNLVIGGLVKQEDAIITTVTEHNSVLRPLYLKGCRLDFIDCDEDGVLQLDDFEELIRPETRFLICTHGSNVTGNITDVKRLYDLCRTHDLTMILDVSQTMGLIPVTGDMADVLCFTGHKGLFGPQGTGGIIVNGRLPFEIVKTGGAGVHSFERFQDKDMPDLFEAGTLNSHSLYGLQKGVEFILNTGMDEIHSKENRLTQLFVDGIKEIKDLRLYGDFSGRDRLPVVSLNMGRIPADHLAGLLWEKYGIATRAGSHCAPLLHQRFGTVETGMVRFSFSYFNTEEEIEIGCRALKTIAEVYG</sequence>
<evidence type="ECO:0000259" key="1">
    <source>
        <dbReference type="Pfam" id="PF00266"/>
    </source>
</evidence>
<accession>A0A7C7D414</accession>
<dbReference type="SUPFAM" id="SSF53383">
    <property type="entry name" value="PLP-dependent transferases"/>
    <property type="match status" value="1"/>
</dbReference>
<dbReference type="InterPro" id="IPR018247">
    <property type="entry name" value="EF_Hand_1_Ca_BS"/>
</dbReference>
<dbReference type="InterPro" id="IPR000192">
    <property type="entry name" value="Aminotrans_V_dom"/>
</dbReference>
<reference evidence="2 3" key="1">
    <citation type="journal article" date="2020" name="Biotechnol. Biofuels">
        <title>New insights from the biogas microbiome by comprehensive genome-resolved metagenomics of nearly 1600 species originating from multiple anaerobic digesters.</title>
        <authorList>
            <person name="Campanaro S."/>
            <person name="Treu L."/>
            <person name="Rodriguez-R L.M."/>
            <person name="Kovalovszki A."/>
            <person name="Ziels R.M."/>
            <person name="Maus I."/>
            <person name="Zhu X."/>
            <person name="Kougias P.G."/>
            <person name="Basile A."/>
            <person name="Luo G."/>
            <person name="Schluter A."/>
            <person name="Konstantinidis K.T."/>
            <person name="Angelidaki I."/>
        </authorList>
    </citation>
    <scope>NUCLEOTIDE SEQUENCE [LARGE SCALE GENOMIC DNA]</scope>
    <source>
        <strain evidence="2">AS05jafATM_4</strain>
    </source>
</reference>
<dbReference type="PANTHER" id="PTHR43586">
    <property type="entry name" value="CYSTEINE DESULFURASE"/>
    <property type="match status" value="1"/>
</dbReference>
<dbReference type="Proteomes" id="UP000553059">
    <property type="component" value="Unassembled WGS sequence"/>
</dbReference>
<dbReference type="PANTHER" id="PTHR43586:SF4">
    <property type="entry name" value="ISOPENICILLIN N EPIMERASE"/>
    <property type="match status" value="1"/>
</dbReference>
<dbReference type="Gene3D" id="3.40.640.10">
    <property type="entry name" value="Type I PLP-dependent aspartate aminotransferase-like (Major domain)"/>
    <property type="match status" value="1"/>
</dbReference>
<evidence type="ECO:0000313" key="2">
    <source>
        <dbReference type="EMBL" id="HHY25713.1"/>
    </source>
</evidence>
<organism evidence="2 3">
    <name type="scientific">Desulfitobacterium dehalogenans</name>
    <dbReference type="NCBI Taxonomy" id="36854"/>
    <lineage>
        <taxon>Bacteria</taxon>
        <taxon>Bacillati</taxon>
        <taxon>Bacillota</taxon>
        <taxon>Clostridia</taxon>
        <taxon>Eubacteriales</taxon>
        <taxon>Desulfitobacteriaceae</taxon>
        <taxon>Desulfitobacterium</taxon>
    </lineage>
</organism>
<proteinExistence type="predicted"/>
<comment type="caution">
    <text evidence="2">The sequence shown here is derived from an EMBL/GenBank/DDBJ whole genome shotgun (WGS) entry which is preliminary data.</text>
</comment>
<evidence type="ECO:0000313" key="3">
    <source>
        <dbReference type="Proteomes" id="UP000553059"/>
    </source>
</evidence>
<dbReference type="InterPro" id="IPR015424">
    <property type="entry name" value="PyrdxlP-dep_Trfase"/>
</dbReference>
<dbReference type="GO" id="GO:0008483">
    <property type="term" value="F:transaminase activity"/>
    <property type="evidence" value="ECO:0007669"/>
    <property type="project" value="UniProtKB-KW"/>
</dbReference>
<dbReference type="InterPro" id="IPR015421">
    <property type="entry name" value="PyrdxlP-dep_Trfase_major"/>
</dbReference>
<dbReference type="EMBL" id="DUTF01000070">
    <property type="protein sequence ID" value="HHY25713.1"/>
    <property type="molecule type" value="Genomic_DNA"/>
</dbReference>
<dbReference type="AlphaFoldDB" id="A0A7C7D414"/>
<dbReference type="Gene3D" id="3.90.1150.10">
    <property type="entry name" value="Aspartate Aminotransferase, domain 1"/>
    <property type="match status" value="1"/>
</dbReference>
<dbReference type="PROSITE" id="PS00018">
    <property type="entry name" value="EF_HAND_1"/>
    <property type="match status" value="1"/>
</dbReference>
<keyword evidence="2" id="KW-0808">Transferase</keyword>
<feature type="domain" description="Aminotransferase class V" evidence="1">
    <location>
        <begin position="2"/>
        <end position="361"/>
    </location>
</feature>
<protein>
    <submittedName>
        <fullName evidence="2">Aminotransferase class V-fold PLP-dependent enzyme</fullName>
    </submittedName>
</protein>